<proteinExistence type="predicted"/>
<accession>A0A1W1XH99</accession>
<keyword evidence="2" id="KW-1185">Reference proteome</keyword>
<dbReference type="Proteomes" id="UP000192783">
    <property type="component" value="Unassembled WGS sequence"/>
</dbReference>
<gene>
    <name evidence="1" type="ORF">SAMN02746041_01697</name>
</gene>
<dbReference type="STRING" id="1121390.SAMN02746041_01697"/>
<organism evidence="1 2">
    <name type="scientific">Desulfacinum hydrothermale DSM 13146</name>
    <dbReference type="NCBI Taxonomy" id="1121390"/>
    <lineage>
        <taxon>Bacteria</taxon>
        <taxon>Pseudomonadati</taxon>
        <taxon>Thermodesulfobacteriota</taxon>
        <taxon>Syntrophobacteria</taxon>
        <taxon>Syntrophobacterales</taxon>
        <taxon>Syntrophobacteraceae</taxon>
        <taxon>Desulfacinum</taxon>
    </lineage>
</organism>
<reference evidence="1 2" key="1">
    <citation type="submission" date="2017-04" db="EMBL/GenBank/DDBJ databases">
        <authorList>
            <person name="Afonso C.L."/>
            <person name="Miller P.J."/>
            <person name="Scott M.A."/>
            <person name="Spackman E."/>
            <person name="Goraichik I."/>
            <person name="Dimitrov K.M."/>
            <person name="Suarez D.L."/>
            <person name="Swayne D.E."/>
        </authorList>
    </citation>
    <scope>NUCLEOTIDE SEQUENCE [LARGE SCALE GENOMIC DNA]</scope>
    <source>
        <strain evidence="1 2">DSM 13146</strain>
    </source>
</reference>
<name>A0A1W1XH99_9BACT</name>
<evidence type="ECO:0000313" key="1">
    <source>
        <dbReference type="EMBL" id="SMC23330.1"/>
    </source>
</evidence>
<dbReference type="AlphaFoldDB" id="A0A1W1XH99"/>
<sequence length="70" mass="8040">MRAGKKTCTAGERARLRFSIARFQRKRGARMTPNAPLKGSLKIWCRRAIGPFALLWLSEPLQFHRPRGAF</sequence>
<dbReference type="EMBL" id="FWXF01000008">
    <property type="protein sequence ID" value="SMC23330.1"/>
    <property type="molecule type" value="Genomic_DNA"/>
</dbReference>
<evidence type="ECO:0000313" key="2">
    <source>
        <dbReference type="Proteomes" id="UP000192783"/>
    </source>
</evidence>
<protein>
    <submittedName>
        <fullName evidence="1">Uncharacterized protein</fullName>
    </submittedName>
</protein>